<dbReference type="Gene3D" id="3.30.530.20">
    <property type="match status" value="1"/>
</dbReference>
<proteinExistence type="predicted"/>
<evidence type="ECO:0000313" key="1">
    <source>
        <dbReference type="EMBL" id="MBP2704631.1"/>
    </source>
</evidence>
<dbReference type="EMBL" id="JAFCNB010000005">
    <property type="protein sequence ID" value="MBP2704631.1"/>
    <property type="molecule type" value="Genomic_DNA"/>
</dbReference>
<sequence>MPTKVLTNVFHVDAAPEAVLDHLTTPENYVGLSPLVVEVRDVDRSQPGVVAYTSIERFRFFGVIRYDNAIRVTLHHDDGSVYGEVRSPGRIRMAYRFSFTPDGSGSRIDDRLELTAPWFLLGYAAGEARKVQLARARILAGRLAAVPR</sequence>
<dbReference type="SUPFAM" id="SSF55961">
    <property type="entry name" value="Bet v1-like"/>
    <property type="match status" value="1"/>
</dbReference>
<reference evidence="1" key="1">
    <citation type="submission" date="2021-02" db="EMBL/GenBank/DDBJ databases">
        <title>Draft genome sequence of Microbispora sp. RL4-1S isolated from rice leaves in Thailand.</title>
        <authorList>
            <person name="Muangham S."/>
            <person name="Duangmal K."/>
        </authorList>
    </citation>
    <scope>NUCLEOTIDE SEQUENCE</scope>
    <source>
        <strain evidence="1">RL4-1S</strain>
    </source>
</reference>
<dbReference type="Proteomes" id="UP000674234">
    <property type="component" value="Unassembled WGS sequence"/>
</dbReference>
<protein>
    <submittedName>
        <fullName evidence="1">SRPBCC family protein</fullName>
    </submittedName>
</protein>
<dbReference type="CDD" id="cd07812">
    <property type="entry name" value="SRPBCC"/>
    <property type="match status" value="1"/>
</dbReference>
<keyword evidence="2" id="KW-1185">Reference proteome</keyword>
<gene>
    <name evidence="1" type="ORF">JOL79_12485</name>
</gene>
<accession>A0A940WP89</accession>
<organism evidence="1 2">
    <name type="scientific">Microbispora oryzae</name>
    <dbReference type="NCBI Taxonomy" id="2806554"/>
    <lineage>
        <taxon>Bacteria</taxon>
        <taxon>Bacillati</taxon>
        <taxon>Actinomycetota</taxon>
        <taxon>Actinomycetes</taxon>
        <taxon>Streptosporangiales</taxon>
        <taxon>Streptosporangiaceae</taxon>
        <taxon>Microbispora</taxon>
    </lineage>
</organism>
<comment type="caution">
    <text evidence="1">The sequence shown here is derived from an EMBL/GenBank/DDBJ whole genome shotgun (WGS) entry which is preliminary data.</text>
</comment>
<name>A0A940WP89_9ACTN</name>
<dbReference type="AlphaFoldDB" id="A0A940WP89"/>
<dbReference type="InterPro" id="IPR023393">
    <property type="entry name" value="START-like_dom_sf"/>
</dbReference>
<dbReference type="RefSeq" id="WP_210155919.1">
    <property type="nucleotide sequence ID" value="NZ_JAFCNB010000005.1"/>
</dbReference>
<evidence type="ECO:0000313" key="2">
    <source>
        <dbReference type="Proteomes" id="UP000674234"/>
    </source>
</evidence>